<sequence>MYPSGVPGVSSSTLLTGHGFQSASAAAANRGGHRGGAVMRGGGVADHQREHSNHPDDHDMIMDPEIHRRPQQQQQQQHQQQQNHRVRNAAHHAVYQAHTHRYATRRVQQQQPNGSNHPGHNGGAGAGAGGGGVQASVVSSDVMMSVDSSMESSMAQSQQQQSLAGMVQRSALPRTIPEDCTVRFQVLTPHEAAERGFGGYAHISGRTFTATIPVVGLGTPLRVFEGRREFSQSERLQLQLFEGRRAARVQLLPEWDRKKLHDPQYCSEYAKQIYDDLVRKSAQFHLRARHGYFEGGSQPEVSSVMRTILVDWMVEVHKRFKLKQETLHIAITIMDRYFESKALPREHLQLLGASCLLIAAKYEEIFAPEVNDVVFVADNAFSAQQLRDFEMQLLDVLKFKLTTPSALTFLNRYRVVMGLEDRHYYLAMYFTELTLLDYKMLHWPPHLIATAAMYLSNRMNRMKGIHPLMQQSGLIDDLNESVIKDCARQIVALVQEQNQPTNPNKAIRSKFGKEEYQKVAELVKIDSNAQQNKAKQQQPHHHQHPPAPPAPAAQQPNRHNQHHHNAYAPSYHSYAGAAAAAAGGHQYPHRNHYAQYPHTTHGAGAAHNPGAMQGVVEGAGGGGAGGHANSGAGNGCGGGGGGGGGGSGTMATSAFRKRRQATQLDRDSMEDSDEFPNRGNKNRASRPCAPGA</sequence>
<feature type="compositionally biased region" description="Gly residues" evidence="5">
    <location>
        <begin position="120"/>
        <end position="133"/>
    </location>
</feature>
<dbReference type="InParanoid" id="A0A0G4GGL7"/>
<feature type="domain" description="Cyclin-like" evidence="6">
    <location>
        <begin position="311"/>
        <end position="395"/>
    </location>
</feature>
<feature type="region of interest" description="Disordered" evidence="5">
    <location>
        <begin position="588"/>
        <end position="625"/>
    </location>
</feature>
<dbReference type="PROSITE" id="PS00292">
    <property type="entry name" value="CYCLINS"/>
    <property type="match status" value="1"/>
</dbReference>
<evidence type="ECO:0000313" key="8">
    <source>
        <dbReference type="EMBL" id="CEM28556.1"/>
    </source>
</evidence>
<dbReference type="Pfam" id="PF00134">
    <property type="entry name" value="Cyclin_N"/>
    <property type="match status" value="1"/>
</dbReference>
<feature type="compositionally biased region" description="Gly residues" evidence="5">
    <location>
        <begin position="34"/>
        <end position="44"/>
    </location>
</feature>
<feature type="domain" description="Cyclin-like" evidence="6">
    <location>
        <begin position="408"/>
        <end position="492"/>
    </location>
</feature>
<keyword evidence="1" id="KW-0132">Cell division</keyword>
<evidence type="ECO:0000259" key="7">
    <source>
        <dbReference type="SMART" id="SM01332"/>
    </source>
</evidence>
<feature type="region of interest" description="Disordered" evidence="5">
    <location>
        <begin position="105"/>
        <end position="134"/>
    </location>
</feature>
<evidence type="ECO:0000256" key="4">
    <source>
        <dbReference type="RuleBase" id="RU000383"/>
    </source>
</evidence>
<evidence type="ECO:0000313" key="9">
    <source>
        <dbReference type="Proteomes" id="UP000041254"/>
    </source>
</evidence>
<dbReference type="FunFam" id="1.10.472.10:FF:000001">
    <property type="entry name" value="G2/mitotic-specific cyclin"/>
    <property type="match status" value="1"/>
</dbReference>
<feature type="domain" description="Cyclin C-terminal" evidence="7">
    <location>
        <begin position="404"/>
        <end position="525"/>
    </location>
</feature>
<evidence type="ECO:0000256" key="1">
    <source>
        <dbReference type="ARBA" id="ARBA00022618"/>
    </source>
</evidence>
<dbReference type="InterPro" id="IPR036915">
    <property type="entry name" value="Cyclin-like_sf"/>
</dbReference>
<dbReference type="SMART" id="SM01332">
    <property type="entry name" value="Cyclin_C"/>
    <property type="match status" value="1"/>
</dbReference>
<dbReference type="PANTHER" id="PTHR10177">
    <property type="entry name" value="CYCLINS"/>
    <property type="match status" value="1"/>
</dbReference>
<comment type="similarity">
    <text evidence="4">Belongs to the cyclin family.</text>
</comment>
<dbReference type="GO" id="GO:0051301">
    <property type="term" value="P:cell division"/>
    <property type="evidence" value="ECO:0007669"/>
    <property type="project" value="UniProtKB-KW"/>
</dbReference>
<dbReference type="SUPFAM" id="SSF47954">
    <property type="entry name" value="Cyclin-like"/>
    <property type="match status" value="2"/>
</dbReference>
<gene>
    <name evidence="8" type="ORF">Vbra_17708</name>
</gene>
<protein>
    <submittedName>
        <fullName evidence="8">Uncharacterized protein</fullName>
    </submittedName>
</protein>
<dbReference type="OrthoDB" id="5590282at2759"/>
<name>A0A0G4GGL7_VITBC</name>
<evidence type="ECO:0000259" key="6">
    <source>
        <dbReference type="SMART" id="SM00385"/>
    </source>
</evidence>
<dbReference type="AlphaFoldDB" id="A0A0G4GGL7"/>
<evidence type="ECO:0000256" key="3">
    <source>
        <dbReference type="ARBA" id="ARBA00023306"/>
    </source>
</evidence>
<dbReference type="InterPro" id="IPR039361">
    <property type="entry name" value="Cyclin"/>
</dbReference>
<dbReference type="InterPro" id="IPR013763">
    <property type="entry name" value="Cyclin-like_dom"/>
</dbReference>
<dbReference type="InterPro" id="IPR048258">
    <property type="entry name" value="Cyclins_cyclin-box"/>
</dbReference>
<feature type="compositionally biased region" description="Basic and acidic residues" evidence="5">
    <location>
        <begin position="46"/>
        <end position="68"/>
    </location>
</feature>
<dbReference type="Proteomes" id="UP000041254">
    <property type="component" value="Unassembled WGS sequence"/>
</dbReference>
<feature type="region of interest" description="Disordered" evidence="5">
    <location>
        <begin position="529"/>
        <end position="565"/>
    </location>
</feature>
<dbReference type="Gene3D" id="1.10.472.10">
    <property type="entry name" value="Cyclin-like"/>
    <property type="match status" value="2"/>
</dbReference>
<evidence type="ECO:0000256" key="2">
    <source>
        <dbReference type="ARBA" id="ARBA00023127"/>
    </source>
</evidence>
<dbReference type="SMART" id="SM00385">
    <property type="entry name" value="CYCLIN"/>
    <property type="match status" value="2"/>
</dbReference>
<dbReference type="STRING" id="1169540.A0A0G4GGL7"/>
<accession>A0A0G4GGL7</accession>
<reference evidence="8 9" key="1">
    <citation type="submission" date="2014-11" db="EMBL/GenBank/DDBJ databases">
        <authorList>
            <person name="Zhu J."/>
            <person name="Qi W."/>
            <person name="Song R."/>
        </authorList>
    </citation>
    <scope>NUCLEOTIDE SEQUENCE [LARGE SCALE GENOMIC DNA]</scope>
</reference>
<keyword evidence="9" id="KW-1185">Reference proteome</keyword>
<dbReference type="EMBL" id="CDMY01000656">
    <property type="protein sequence ID" value="CEM28556.1"/>
    <property type="molecule type" value="Genomic_DNA"/>
</dbReference>
<keyword evidence="2 4" id="KW-0195">Cyclin</keyword>
<dbReference type="InterPro" id="IPR004367">
    <property type="entry name" value="Cyclin_C-dom"/>
</dbReference>
<dbReference type="CDD" id="cd20507">
    <property type="entry name" value="CYCLIN_CCNB1-like_rpt1"/>
    <property type="match status" value="1"/>
</dbReference>
<dbReference type="VEuPathDB" id="CryptoDB:Vbra_17708"/>
<dbReference type="Pfam" id="PF02984">
    <property type="entry name" value="Cyclin_C"/>
    <property type="match status" value="1"/>
</dbReference>
<evidence type="ECO:0000256" key="5">
    <source>
        <dbReference type="SAM" id="MobiDB-lite"/>
    </source>
</evidence>
<dbReference type="InterPro" id="IPR006671">
    <property type="entry name" value="Cyclin_N"/>
</dbReference>
<proteinExistence type="inferred from homology"/>
<feature type="compositionally biased region" description="Low complexity" evidence="5">
    <location>
        <begin position="71"/>
        <end position="82"/>
    </location>
</feature>
<dbReference type="CDD" id="cd20537">
    <property type="entry name" value="CYCLIN_CCNO-like_rpt2"/>
    <property type="match status" value="1"/>
</dbReference>
<feature type="region of interest" description="Disordered" evidence="5">
    <location>
        <begin position="641"/>
        <end position="692"/>
    </location>
</feature>
<organism evidence="8 9">
    <name type="scientific">Vitrella brassicaformis (strain CCMP3155)</name>
    <dbReference type="NCBI Taxonomy" id="1169540"/>
    <lineage>
        <taxon>Eukaryota</taxon>
        <taxon>Sar</taxon>
        <taxon>Alveolata</taxon>
        <taxon>Colpodellida</taxon>
        <taxon>Vitrellaceae</taxon>
        <taxon>Vitrella</taxon>
    </lineage>
</organism>
<feature type="region of interest" description="Disordered" evidence="5">
    <location>
        <begin position="25"/>
        <end position="88"/>
    </location>
</feature>
<keyword evidence="3" id="KW-0131">Cell cycle</keyword>